<evidence type="ECO:0000256" key="6">
    <source>
        <dbReference type="ARBA" id="ARBA00022801"/>
    </source>
</evidence>
<dbReference type="Gene3D" id="1.20.120.1080">
    <property type="match status" value="1"/>
</dbReference>
<dbReference type="InterPro" id="IPR005828">
    <property type="entry name" value="MFS_sugar_transport-like"/>
</dbReference>
<evidence type="ECO:0000256" key="2">
    <source>
        <dbReference type="ARBA" id="ARBA00010992"/>
    </source>
</evidence>
<dbReference type="Gene3D" id="1.20.1250.20">
    <property type="entry name" value="MFS general substrate transporter like domains"/>
    <property type="match status" value="1"/>
</dbReference>
<dbReference type="SUPFAM" id="SSF103473">
    <property type="entry name" value="MFS general substrate transporter"/>
    <property type="match status" value="1"/>
</dbReference>
<feature type="domain" description="Helicase ATP-binding" evidence="15">
    <location>
        <begin position="1088"/>
        <end position="1263"/>
    </location>
</feature>
<feature type="transmembrane region" description="Helical" evidence="13">
    <location>
        <begin position="286"/>
        <end position="304"/>
    </location>
</feature>
<keyword evidence="8" id="KW-0672">Quinate metabolism</keyword>
<dbReference type="GO" id="GO:0016020">
    <property type="term" value="C:membrane"/>
    <property type="evidence" value="ECO:0007669"/>
    <property type="project" value="UniProtKB-SubCell"/>
</dbReference>
<proteinExistence type="inferred from homology"/>
<dbReference type="Pfam" id="PF00271">
    <property type="entry name" value="Helicase_C"/>
    <property type="match status" value="1"/>
</dbReference>
<name>A0A8H3VCM6_VENIN</name>
<dbReference type="PROSITE" id="PS51194">
    <property type="entry name" value="HELICASE_CTER"/>
    <property type="match status" value="1"/>
</dbReference>
<dbReference type="PROSITE" id="PS00217">
    <property type="entry name" value="SUGAR_TRANSPORT_2"/>
    <property type="match status" value="1"/>
</dbReference>
<evidence type="ECO:0000313" key="18">
    <source>
        <dbReference type="Proteomes" id="UP000433883"/>
    </source>
</evidence>
<dbReference type="GO" id="GO:1990904">
    <property type="term" value="C:ribonucleoprotein complex"/>
    <property type="evidence" value="ECO:0007669"/>
    <property type="project" value="UniProtKB-ARBA"/>
</dbReference>
<dbReference type="CDD" id="cd17917">
    <property type="entry name" value="DEXHc_RHA-like"/>
    <property type="match status" value="1"/>
</dbReference>
<dbReference type="InterPro" id="IPR050360">
    <property type="entry name" value="MFS_Sugar_Transporters"/>
</dbReference>
<dbReference type="InterPro" id="IPR014001">
    <property type="entry name" value="Helicase_ATP-bd"/>
</dbReference>
<evidence type="ECO:0000256" key="11">
    <source>
        <dbReference type="ARBA" id="ARBA00043213"/>
    </source>
</evidence>
<comment type="subcellular location">
    <subcellularLocation>
        <location evidence="1">Membrane</location>
        <topology evidence="1">Multi-pass membrane protein</topology>
    </subcellularLocation>
</comment>
<gene>
    <name evidence="17" type="ORF">BLS_009039</name>
</gene>
<evidence type="ECO:0000256" key="1">
    <source>
        <dbReference type="ARBA" id="ARBA00004141"/>
    </source>
</evidence>
<evidence type="ECO:0000259" key="14">
    <source>
        <dbReference type="PROSITE" id="PS50850"/>
    </source>
</evidence>
<dbReference type="InterPro" id="IPR005829">
    <property type="entry name" value="Sugar_transporter_CS"/>
</dbReference>
<reference evidence="17 18" key="1">
    <citation type="submission" date="2019-11" db="EMBL/GenBank/DDBJ databases">
        <title>Venturia inaequalis Genome Resource.</title>
        <authorList>
            <person name="Lichtner F.J."/>
        </authorList>
    </citation>
    <scope>NUCLEOTIDE SEQUENCE [LARGE SCALE GENOMIC DNA]</scope>
    <source>
        <strain evidence="17">Bline_iso_100314</strain>
    </source>
</reference>
<dbReference type="SMART" id="SM00490">
    <property type="entry name" value="HELICc"/>
    <property type="match status" value="1"/>
</dbReference>
<organism evidence="17 18">
    <name type="scientific">Venturia inaequalis</name>
    <name type="common">Apple scab fungus</name>
    <dbReference type="NCBI Taxonomy" id="5025"/>
    <lineage>
        <taxon>Eukaryota</taxon>
        <taxon>Fungi</taxon>
        <taxon>Dikarya</taxon>
        <taxon>Ascomycota</taxon>
        <taxon>Pezizomycotina</taxon>
        <taxon>Dothideomycetes</taxon>
        <taxon>Pleosporomycetidae</taxon>
        <taxon>Venturiales</taxon>
        <taxon>Venturiaceae</taxon>
        <taxon>Venturia</taxon>
    </lineage>
</organism>
<dbReference type="InterPro" id="IPR003663">
    <property type="entry name" value="Sugar/inositol_transpt"/>
</dbReference>
<feature type="compositionally biased region" description="Polar residues" evidence="12">
    <location>
        <begin position="1317"/>
        <end position="1327"/>
    </location>
</feature>
<feature type="transmembrane region" description="Helical" evidence="13">
    <location>
        <begin position="125"/>
        <end position="148"/>
    </location>
</feature>
<dbReference type="EMBL" id="WNWQ01000008">
    <property type="protein sequence ID" value="KAE9985296.1"/>
    <property type="molecule type" value="Genomic_DNA"/>
</dbReference>
<evidence type="ECO:0000256" key="8">
    <source>
        <dbReference type="ARBA" id="ARBA00022911"/>
    </source>
</evidence>
<comment type="caution">
    <text evidence="17">The sequence shown here is derived from an EMBL/GenBank/DDBJ whole genome shotgun (WGS) entry which is preliminary data.</text>
</comment>
<keyword evidence="3" id="KW-0813">Transport</keyword>
<dbReference type="InterPro" id="IPR007502">
    <property type="entry name" value="Helicase-assoc_dom"/>
</dbReference>
<evidence type="ECO:0000259" key="16">
    <source>
        <dbReference type="PROSITE" id="PS51194"/>
    </source>
</evidence>
<evidence type="ECO:0000256" key="5">
    <source>
        <dbReference type="ARBA" id="ARBA00022741"/>
    </source>
</evidence>
<dbReference type="PROSITE" id="PS50850">
    <property type="entry name" value="MFS"/>
    <property type="match status" value="1"/>
</dbReference>
<dbReference type="SMART" id="SM00487">
    <property type="entry name" value="DEXDc"/>
    <property type="match status" value="1"/>
</dbReference>
<keyword evidence="4 13" id="KW-0812">Transmembrane</keyword>
<dbReference type="CDD" id="cd17356">
    <property type="entry name" value="MFS_HXT"/>
    <property type="match status" value="1"/>
</dbReference>
<dbReference type="GO" id="GO:0016787">
    <property type="term" value="F:hydrolase activity"/>
    <property type="evidence" value="ECO:0007669"/>
    <property type="project" value="UniProtKB-KW"/>
</dbReference>
<dbReference type="SMART" id="SM00847">
    <property type="entry name" value="HA2"/>
    <property type="match status" value="1"/>
</dbReference>
<keyword evidence="10 13" id="KW-0472">Membrane</keyword>
<dbReference type="PANTHER" id="PTHR48022">
    <property type="entry name" value="PLASTIDIC GLUCOSE TRANSPORTER 4"/>
    <property type="match status" value="1"/>
</dbReference>
<dbReference type="SUPFAM" id="SSF52540">
    <property type="entry name" value="P-loop containing nucleoside triphosphate hydrolases"/>
    <property type="match status" value="1"/>
</dbReference>
<dbReference type="Gene3D" id="3.40.50.300">
    <property type="entry name" value="P-loop containing nucleotide triphosphate hydrolases"/>
    <property type="match status" value="2"/>
</dbReference>
<dbReference type="InterPro" id="IPR002464">
    <property type="entry name" value="DNA/RNA_helicase_DEAH_CS"/>
</dbReference>
<evidence type="ECO:0000256" key="13">
    <source>
        <dbReference type="SAM" id="Phobius"/>
    </source>
</evidence>
<dbReference type="Proteomes" id="UP000433883">
    <property type="component" value="Unassembled WGS sequence"/>
</dbReference>
<comment type="similarity">
    <text evidence="2">Belongs to the major facilitator superfamily. Sugar transporter (TC 2.A.1.1) family.</text>
</comment>
<keyword evidence="9 13" id="KW-1133">Transmembrane helix</keyword>
<dbReference type="PANTHER" id="PTHR48022:SF34">
    <property type="entry name" value="MAJOR FACILITATOR SUPERFAMILY (MFS) PROFILE DOMAIN-CONTAINING PROTEIN-RELATED"/>
    <property type="match status" value="1"/>
</dbReference>
<feature type="domain" description="Major facilitator superfamily (MFS) profile" evidence="14">
    <location>
        <begin position="24"/>
        <end position="483"/>
    </location>
</feature>
<feature type="transmembrane region" description="Helical" evidence="13">
    <location>
        <begin position="353"/>
        <end position="373"/>
    </location>
</feature>
<dbReference type="PRINTS" id="PR00171">
    <property type="entry name" value="SUGRTRNSPORT"/>
</dbReference>
<feature type="transmembrane region" description="Helical" evidence="13">
    <location>
        <begin position="100"/>
        <end position="119"/>
    </location>
</feature>
<sequence>MGLLTLHEDRPTPKAVYNWRVYACAAVASFASCMIGYDSAFIGTTLALPSFTKEFKFHEMSATHLALVKANIVSVYQAGAFFGSFLAYASNYYWGRKNSLYLFSLIFNLGAGLMLGASAARGLGFIYAGRVLAGIGVGGASMVVPIYISELAPPAVRGRLVGIYELGWQIGGLVGFWINYGISETLPENHAQWLIPFAVQLIPGGLLLFGTIWLRESPRWLIANGQREKGLKNLCWIRQLPANELYIVEEVASIDAVIEEQRHAMGEGFWKPFIAVGKSRKVQWRFFLGGMLFLWQNGSGINAINYYSPTVFKSLGITGTNTGFLTTGIFGVVKTVLTVVWLLFLIDKLGRRKLLMGGAIGGSLCMWFIGAYIKVAGVQSAKAAGAKLSPGGIAAIIFFYLWTAFYTPSWNGTPWVINSEMFDQNVRALGQASAAANNWFWNFIISRFTPQMFNTMGYGVYFFFASLMILSVPFVYFLIPETKSIPLEAMDRLFAISPARNANKTIMAELDIEDQEFRHDADGAGLTTDKEKTAHLEQILCRRCTPWAGRRGGYLCLHPNGYLSIRRTNSTTGVTASQPPAENVEDDPGPTFTHQLESQDASRLLERIARQKDSENGWRTFTGIADHFVANVSSPHSQVHAKELESWFSIHQEDGHQPIRDVAFYSQLSEYPRAAFYPELPAGLFQNPPDPRTLDLLYTHLEKYGKVNHEEKLVKRPTQYTWRHDIRVSLGGKTIDAQGEDSTKHGARLGASMDVIYRLHETEKLEALIGLDWTPTEKVTKTTELGSAVKKVNRASKLQVYNYAARFGQIPLFRMHKAKDSDRMVATVTIPYLGVAGCATGASAEEAEGLACMALKEEAEKRQQNMSTPSVFSLRDSNTVNLDNAEDILTYYESVRTDGKFFWLEEKVSPNGTLSSCQIFWQQEDMPSKPLTEAVVMRNASHAKRAASLVAAVILVREHHALFEDFKQAVKANNGVIPKRISPTSIALQSDVLDILERSIDFPDVEDFVRDRVDPFPAFDPDAASKQVNQLTRTIKMRTFQHGVYQSHEQRSQELKTRQDYRTYDARLVEMELQRSQLPVNLKRTEILSLIKNNSQCVIVGSAGSGKSTQIPQIILDDAIADGRGAFCNVVCTQPRRVAAVSLAVRVCNERGEEPGDVVGYRISGESKEALFGGSITFTTAEMLVLQLEKATDEVLDNISHIVVDEVHERGNPTDRLLMTIKLVFSDRMRRGLTVPKLIMMSATIQDSLFEQYFEMTNPNGESIRPPLVNIPARQFPITSKYLEDIVAEQLTIAGKQLEDSAGSESVPAIPELEPSVPTQTEQTGTRATPQLIDWESQYEKELIRNDWLQQQLLVASTLAHVAGNTDSGSILVFLPGWAELHHMQKMLTENNSFLGVEFSNQERYETILLHSAYPDGLVAALAETPPGVRRIILATNMAETSLTFADVKYVIDSGKHRLLEYSKGLPANTLYRKWISRSNVAQRAGRVGRVQPGEYYGVYSSERLALMDTYPEPDALDAGTLQLLCLRARTHFPKLPINNFFSKWLSPPPDRDIIAALNHLKAIGGLSPDLRVTAIGQALCHVNVDPSLGKMILLGVLFRCLDPVMNSAAVMAMHMSPWGVPEDIAGQGRVAQLRRAYAMGTNSDVVSTMNAYQDFCTIRNEDGDLEATRWAEERYMLVPRFESFDLISTKLESQLKRLSIFDKYDREGFNQRSNKQGLVKALISVGLYPNIAVHDQSYRFVVQGGVPVTLSGQSVLRPGHGPGKTWETNPLKGSLCSYMSLHSNFEHDNSIFITGASPVPPLASALFCTSLKIKEDDESVLLMDGWIPLRFSEGPDVAKRFLEFKLTWDQLLFKALTILCQSSVGGLQYGNEERKRLRATNLVIQTLADLFEQEERAWKKRSGWS</sequence>
<feature type="transmembrane region" description="Helical" evidence="13">
    <location>
        <begin position="194"/>
        <end position="214"/>
    </location>
</feature>
<dbReference type="GO" id="GO:0005351">
    <property type="term" value="F:carbohydrate:proton symporter activity"/>
    <property type="evidence" value="ECO:0007669"/>
    <property type="project" value="TreeGrafter"/>
</dbReference>
<dbReference type="PROSITE" id="PS51192">
    <property type="entry name" value="HELICASE_ATP_BIND_1"/>
    <property type="match status" value="1"/>
</dbReference>
<evidence type="ECO:0000313" key="17">
    <source>
        <dbReference type="EMBL" id="KAE9985296.1"/>
    </source>
</evidence>
<dbReference type="PROSITE" id="PS00216">
    <property type="entry name" value="SUGAR_TRANSPORT_1"/>
    <property type="match status" value="1"/>
</dbReference>
<evidence type="ECO:0000256" key="7">
    <source>
        <dbReference type="ARBA" id="ARBA00022840"/>
    </source>
</evidence>
<protein>
    <recommendedName>
        <fullName evidence="11">Quinate transporter</fullName>
    </recommendedName>
</protein>
<dbReference type="Pfam" id="PF00083">
    <property type="entry name" value="Sugar_tr"/>
    <property type="match status" value="1"/>
</dbReference>
<dbReference type="GO" id="GO:0005524">
    <property type="term" value="F:ATP binding"/>
    <property type="evidence" value="ECO:0007669"/>
    <property type="project" value="UniProtKB-KW"/>
</dbReference>
<evidence type="ECO:0000256" key="4">
    <source>
        <dbReference type="ARBA" id="ARBA00022692"/>
    </source>
</evidence>
<evidence type="ECO:0000256" key="12">
    <source>
        <dbReference type="SAM" id="MobiDB-lite"/>
    </source>
</evidence>
<feature type="transmembrane region" description="Helical" evidence="13">
    <location>
        <begin position="393"/>
        <end position="417"/>
    </location>
</feature>
<feature type="transmembrane region" description="Helical" evidence="13">
    <location>
        <begin position="160"/>
        <end position="182"/>
    </location>
</feature>
<keyword evidence="6" id="KW-0378">Hydrolase</keyword>
<feature type="transmembrane region" description="Helical" evidence="13">
    <location>
        <begin position="458"/>
        <end position="479"/>
    </location>
</feature>
<keyword evidence="7" id="KW-0067">ATP-binding</keyword>
<evidence type="ECO:0000256" key="3">
    <source>
        <dbReference type="ARBA" id="ARBA00022448"/>
    </source>
</evidence>
<dbReference type="InterPro" id="IPR027417">
    <property type="entry name" value="P-loop_NTPase"/>
</dbReference>
<dbReference type="GO" id="GO:0003676">
    <property type="term" value="F:nucleic acid binding"/>
    <property type="evidence" value="ECO:0007669"/>
    <property type="project" value="InterPro"/>
</dbReference>
<dbReference type="CDD" id="cd18791">
    <property type="entry name" value="SF2_C_RHA"/>
    <property type="match status" value="1"/>
</dbReference>
<dbReference type="FunFam" id="1.20.1250.20:FF:000026">
    <property type="entry name" value="MFS quinate transporter QutD"/>
    <property type="match status" value="1"/>
</dbReference>
<dbReference type="InterPro" id="IPR011545">
    <property type="entry name" value="DEAD/DEAH_box_helicase_dom"/>
</dbReference>
<evidence type="ECO:0000259" key="15">
    <source>
        <dbReference type="PROSITE" id="PS51192"/>
    </source>
</evidence>
<feature type="transmembrane region" description="Helical" evidence="13">
    <location>
        <begin position="324"/>
        <end position="346"/>
    </location>
</feature>
<dbReference type="InterPro" id="IPR020846">
    <property type="entry name" value="MFS_dom"/>
</dbReference>
<dbReference type="InterPro" id="IPR001650">
    <property type="entry name" value="Helicase_C-like"/>
</dbReference>
<feature type="transmembrane region" description="Helical" evidence="13">
    <location>
        <begin position="68"/>
        <end position="88"/>
    </location>
</feature>
<feature type="domain" description="Helicase C-terminal" evidence="16">
    <location>
        <begin position="1358"/>
        <end position="1533"/>
    </location>
</feature>
<feature type="region of interest" description="Disordered" evidence="12">
    <location>
        <begin position="1303"/>
        <end position="1327"/>
    </location>
</feature>
<dbReference type="Pfam" id="PF00270">
    <property type="entry name" value="DEAD"/>
    <property type="match status" value="1"/>
</dbReference>
<feature type="transmembrane region" description="Helical" evidence="13">
    <location>
        <begin position="21"/>
        <end position="48"/>
    </location>
</feature>
<evidence type="ECO:0000256" key="9">
    <source>
        <dbReference type="ARBA" id="ARBA00022989"/>
    </source>
</evidence>
<dbReference type="NCBIfam" id="TIGR00879">
    <property type="entry name" value="SP"/>
    <property type="match status" value="1"/>
</dbReference>
<dbReference type="PROSITE" id="PS00690">
    <property type="entry name" value="DEAH_ATP_HELICASE"/>
    <property type="match status" value="1"/>
</dbReference>
<dbReference type="InterPro" id="IPR036259">
    <property type="entry name" value="MFS_trans_sf"/>
</dbReference>
<accession>A0A8H3VCM6</accession>
<keyword evidence="5" id="KW-0547">Nucleotide-binding</keyword>
<evidence type="ECO:0000256" key="10">
    <source>
        <dbReference type="ARBA" id="ARBA00023136"/>
    </source>
</evidence>